<evidence type="ECO:0000313" key="1">
    <source>
        <dbReference type="EMBL" id="DAD66505.1"/>
    </source>
</evidence>
<dbReference type="EMBL" id="BK014662">
    <property type="protein sequence ID" value="DAD66505.1"/>
    <property type="molecule type" value="Genomic_DNA"/>
</dbReference>
<proteinExistence type="predicted"/>
<organism evidence="1">
    <name type="scientific">Myoviridae sp. ctPuP5</name>
    <dbReference type="NCBI Taxonomy" id="2823543"/>
    <lineage>
        <taxon>Viruses</taxon>
        <taxon>Duplodnaviria</taxon>
        <taxon>Heunggongvirae</taxon>
        <taxon>Uroviricota</taxon>
        <taxon>Caudoviricetes</taxon>
    </lineage>
</organism>
<reference evidence="1" key="1">
    <citation type="journal article" date="2021" name="Proc. Natl. Acad. Sci. U.S.A.">
        <title>A Catalog of Tens of Thousands of Viruses from Human Metagenomes Reveals Hidden Associations with Chronic Diseases.</title>
        <authorList>
            <person name="Tisza M.J."/>
            <person name="Buck C.B."/>
        </authorList>
    </citation>
    <scope>NUCLEOTIDE SEQUENCE</scope>
    <source>
        <strain evidence="1">CtPuP5</strain>
    </source>
</reference>
<name>A0A8S5L9F8_9CAUD</name>
<sequence length="35" mass="3929">MQSQKDKDCEGMKRIYKSCKAHNLVIVSSTLTLAT</sequence>
<protein>
    <submittedName>
        <fullName evidence="1">Uncharacterized protein</fullName>
    </submittedName>
</protein>
<accession>A0A8S5L9F8</accession>